<evidence type="ECO:0000313" key="1">
    <source>
        <dbReference type="EMBL" id="CUO16960.1"/>
    </source>
</evidence>
<dbReference type="EMBL" id="CYZR01000008">
    <property type="protein sequence ID" value="CUO16960.1"/>
    <property type="molecule type" value="Genomic_DNA"/>
</dbReference>
<gene>
    <name evidence="1" type="ORF">ERS852473_02100</name>
</gene>
<reference evidence="1 2" key="1">
    <citation type="submission" date="2015-09" db="EMBL/GenBank/DDBJ databases">
        <authorList>
            <consortium name="Pathogen Informatics"/>
        </authorList>
    </citation>
    <scope>NUCLEOTIDE SEQUENCE [LARGE SCALE GENOMIC DNA]</scope>
    <source>
        <strain evidence="1 2">2789STDY5834858</strain>
    </source>
</reference>
<evidence type="ECO:0000313" key="2">
    <source>
        <dbReference type="Proteomes" id="UP000095488"/>
    </source>
</evidence>
<accession>A0ABM9USF1</accession>
<name>A0ABM9USF1_SARVE</name>
<keyword evidence="2" id="KW-1185">Reference proteome</keyword>
<comment type="caution">
    <text evidence="1">The sequence shown here is derived from an EMBL/GenBank/DDBJ whole genome shotgun (WGS) entry which is preliminary data.</text>
</comment>
<dbReference type="RefSeq" id="WP_055260096.1">
    <property type="nucleotide sequence ID" value="NZ_CABIXL010000008.1"/>
</dbReference>
<protein>
    <submittedName>
        <fullName evidence="1">Uncharacterized protein</fullName>
    </submittedName>
</protein>
<sequence>MDKIEMMVGYDINFYEKKFNDNSQKVATCLYNFLKKTIGNKVCGISIDENLLQVWSYYFLNIIEERPEEAKKILMELVNQFSKLIQDEENIIIKGNNYEKLVLDNTFCRIWFGTSLNLMLIYQYGKHGYKKAFECIKKEFLSNKSEIKTLVIA</sequence>
<dbReference type="Proteomes" id="UP000095488">
    <property type="component" value="Unassembled WGS sequence"/>
</dbReference>
<organism evidence="1 2">
    <name type="scientific">Sarcina ventriculi</name>
    <name type="common">Clostridium ventriculi</name>
    <dbReference type="NCBI Taxonomy" id="1267"/>
    <lineage>
        <taxon>Bacteria</taxon>
        <taxon>Bacillati</taxon>
        <taxon>Bacillota</taxon>
        <taxon>Clostridia</taxon>
        <taxon>Eubacteriales</taxon>
        <taxon>Clostridiaceae</taxon>
        <taxon>Sarcina</taxon>
    </lineage>
</organism>
<proteinExistence type="predicted"/>